<sequence>MKDINVMNKHGYIFVIQTNMDIAKLVERGCSIFPTIEDLYKAKCDKLDAEMDEVEGCEFTILNSHDGRTFITDAMLNQWELTINELDWLVNMDECEQPEILEDIIAEYQM</sequence>
<evidence type="ECO:0000313" key="2">
    <source>
        <dbReference type="Proteomes" id="UP000024445"/>
    </source>
</evidence>
<protein>
    <submittedName>
        <fullName evidence="1">Uncharacterized protein</fullName>
    </submittedName>
</protein>
<evidence type="ECO:0000313" key="1">
    <source>
        <dbReference type="EMBL" id="AHY25382.1"/>
    </source>
</evidence>
<dbReference type="RefSeq" id="YP_009030183.1">
    <property type="nucleotide sequence ID" value="NC_024121.1"/>
</dbReference>
<dbReference type="EMBL" id="KJ025957">
    <property type="protein sequence ID" value="AHY25382.1"/>
    <property type="molecule type" value="Genomic_DNA"/>
</dbReference>
<gene>
    <name evidence="1" type="ORF">PS2_136</name>
</gene>
<dbReference type="KEGG" id="vg:19485019"/>
<organism evidence="1 2">
    <name type="scientific">Serratia phage PS2</name>
    <dbReference type="NCBI Taxonomy" id="1481112"/>
    <lineage>
        <taxon>Viruses</taxon>
        <taxon>Duplodnaviria</taxon>
        <taxon>Heunggongvirae</taxon>
        <taxon>Uroviricota</taxon>
        <taxon>Caudoviricetes</taxon>
        <taxon>Muldoonvirus</taxon>
        <taxon>Muldoonvirus PS2</taxon>
    </lineage>
</organism>
<reference evidence="1 2" key="1">
    <citation type="submission" date="2014-01" db="EMBL/GenBank/DDBJ databases">
        <authorList>
            <person name="Zhang G."/>
            <person name="Jin J."/>
            <person name="Li Z.J."/>
            <person name="Wang S.W."/>
            <person name="Chen S.J."/>
            <person name="Wang S.M."/>
            <person name="Wang X.T."/>
            <person name="Li Y.H."/>
            <person name="Wang J."/>
            <person name="Yang C.K."/>
            <person name="Wang L."/>
        </authorList>
    </citation>
    <scope>NUCLEOTIDE SEQUENCE [LARGE SCALE GENOMIC DNA]</scope>
</reference>
<keyword evidence="2" id="KW-1185">Reference proteome</keyword>
<accession>A0A023W6K6</accession>
<dbReference type="Proteomes" id="UP000024445">
    <property type="component" value="Segment"/>
</dbReference>
<proteinExistence type="predicted"/>
<name>A0A023W6K6_9CAUD</name>
<dbReference type="GeneID" id="19485019"/>